<keyword evidence="3" id="KW-1185">Reference proteome</keyword>
<proteinExistence type="predicted"/>
<dbReference type="EMBL" id="KL198062">
    <property type="protein sequence ID" value="KDQ10997.1"/>
    <property type="molecule type" value="Genomic_DNA"/>
</dbReference>
<feature type="transmembrane region" description="Helical" evidence="1">
    <location>
        <begin position="73"/>
        <end position="92"/>
    </location>
</feature>
<reference evidence="3" key="1">
    <citation type="journal article" date="2014" name="Proc. Natl. Acad. Sci. U.S.A.">
        <title>Extensive sampling of basidiomycete genomes demonstrates inadequacy of the white-rot/brown-rot paradigm for wood decay fungi.</title>
        <authorList>
            <person name="Riley R."/>
            <person name="Salamov A.A."/>
            <person name="Brown D.W."/>
            <person name="Nagy L.G."/>
            <person name="Floudas D."/>
            <person name="Held B.W."/>
            <person name="Levasseur A."/>
            <person name="Lombard V."/>
            <person name="Morin E."/>
            <person name="Otillar R."/>
            <person name="Lindquist E.A."/>
            <person name="Sun H."/>
            <person name="LaButti K.M."/>
            <person name="Schmutz J."/>
            <person name="Jabbour D."/>
            <person name="Luo H."/>
            <person name="Baker S.E."/>
            <person name="Pisabarro A.G."/>
            <person name="Walton J.D."/>
            <person name="Blanchette R.A."/>
            <person name="Henrissat B."/>
            <person name="Martin F."/>
            <person name="Cullen D."/>
            <person name="Hibbett D.S."/>
            <person name="Grigoriev I.V."/>
        </authorList>
    </citation>
    <scope>NUCLEOTIDE SEQUENCE [LARGE SCALE GENOMIC DNA]</scope>
    <source>
        <strain evidence="3">FD-172 SS1</strain>
    </source>
</reference>
<evidence type="ECO:0000313" key="2">
    <source>
        <dbReference type="EMBL" id="KDQ10997.1"/>
    </source>
</evidence>
<accession>A0A067MGI8</accession>
<dbReference type="InParanoid" id="A0A067MGI8"/>
<keyword evidence="1" id="KW-0812">Transmembrane</keyword>
<dbReference type="HOGENOM" id="CLU_2399396_0_0_1"/>
<dbReference type="AlphaFoldDB" id="A0A067MGI8"/>
<dbReference type="Proteomes" id="UP000027195">
    <property type="component" value="Unassembled WGS sequence"/>
</dbReference>
<name>A0A067MGI8_BOTB1</name>
<keyword evidence="1" id="KW-0472">Membrane</keyword>
<protein>
    <submittedName>
        <fullName evidence="2">Uncharacterized protein</fullName>
    </submittedName>
</protein>
<sequence length="93" mass="11112">MPTNKRAVMRTYPLTRSRTCTHVRTLTLTHNHVRTRLFSHFLSRIPTHKHGFGWRIGDFELEGRWVRWGGPRACARLFFLAFSFFPPFFLSLY</sequence>
<evidence type="ECO:0000256" key="1">
    <source>
        <dbReference type="SAM" id="Phobius"/>
    </source>
</evidence>
<evidence type="ECO:0000313" key="3">
    <source>
        <dbReference type="Proteomes" id="UP000027195"/>
    </source>
</evidence>
<keyword evidence="1" id="KW-1133">Transmembrane helix</keyword>
<gene>
    <name evidence="2" type="ORF">BOTBODRAFT_469874</name>
</gene>
<organism evidence="2 3">
    <name type="scientific">Botryobasidium botryosum (strain FD-172 SS1)</name>
    <dbReference type="NCBI Taxonomy" id="930990"/>
    <lineage>
        <taxon>Eukaryota</taxon>
        <taxon>Fungi</taxon>
        <taxon>Dikarya</taxon>
        <taxon>Basidiomycota</taxon>
        <taxon>Agaricomycotina</taxon>
        <taxon>Agaricomycetes</taxon>
        <taxon>Cantharellales</taxon>
        <taxon>Botryobasidiaceae</taxon>
        <taxon>Botryobasidium</taxon>
    </lineage>
</organism>